<dbReference type="Proteomes" id="UP001152795">
    <property type="component" value="Unassembled WGS sequence"/>
</dbReference>
<accession>A0A7D9JI35</accession>
<evidence type="ECO:0000313" key="2">
    <source>
        <dbReference type="Proteomes" id="UP001152795"/>
    </source>
</evidence>
<keyword evidence="2" id="KW-1185">Reference proteome</keyword>
<gene>
    <name evidence="1" type="ORF">PACLA_8A080584</name>
</gene>
<evidence type="ECO:0000313" key="1">
    <source>
        <dbReference type="EMBL" id="CAB4029857.1"/>
    </source>
</evidence>
<name>A0A7D9JI35_PARCT</name>
<sequence length="145" mass="16259">MCTIVIKAYKDLKGIKLPKNICNVHLSNGLDIQACQNTVTSPQSMGTLAKSYSSSMLQWITKSFFAPELERHIMEEHNYCDDKEVRSMRTMENLQLVNFIELQLKSKEGFAAAIDFALASGLKQYLKKFVVVHQGIGPASFIVAN</sequence>
<comment type="caution">
    <text evidence="1">The sequence shown here is derived from an EMBL/GenBank/DDBJ whole genome shotgun (WGS) entry which is preliminary data.</text>
</comment>
<dbReference type="AlphaFoldDB" id="A0A7D9JI35"/>
<organism evidence="1 2">
    <name type="scientific">Paramuricea clavata</name>
    <name type="common">Red gorgonian</name>
    <name type="synonym">Violescent sea-whip</name>
    <dbReference type="NCBI Taxonomy" id="317549"/>
    <lineage>
        <taxon>Eukaryota</taxon>
        <taxon>Metazoa</taxon>
        <taxon>Cnidaria</taxon>
        <taxon>Anthozoa</taxon>
        <taxon>Octocorallia</taxon>
        <taxon>Malacalcyonacea</taxon>
        <taxon>Plexauridae</taxon>
        <taxon>Paramuricea</taxon>
    </lineage>
</organism>
<reference evidence="1" key="1">
    <citation type="submission" date="2020-04" db="EMBL/GenBank/DDBJ databases">
        <authorList>
            <person name="Alioto T."/>
            <person name="Alioto T."/>
            <person name="Gomez Garrido J."/>
        </authorList>
    </citation>
    <scope>NUCLEOTIDE SEQUENCE</scope>
    <source>
        <strain evidence="1">A484AB</strain>
    </source>
</reference>
<dbReference type="OrthoDB" id="6011934at2759"/>
<dbReference type="EMBL" id="CACRXK020016460">
    <property type="protein sequence ID" value="CAB4029857.1"/>
    <property type="molecule type" value="Genomic_DNA"/>
</dbReference>
<proteinExistence type="predicted"/>
<protein>
    <submittedName>
        <fullName evidence="1">Uncharacterized protein</fullName>
    </submittedName>
</protein>